<dbReference type="InterPro" id="IPR029045">
    <property type="entry name" value="ClpP/crotonase-like_dom_sf"/>
</dbReference>
<reference evidence="13 14" key="1">
    <citation type="journal article" date="2016" name="Int. J. Syst. Evol. Microbiol.">
        <title>Panacibacter ginsenosidivorans gen. nov., sp. nov., with ginsenoside converting activity isolated from soil of a ginseng field.</title>
        <authorList>
            <person name="Siddiqi M.Z."/>
            <person name="Muhammad Shafi S."/>
            <person name="Choi K.D."/>
            <person name="Im W.T."/>
        </authorList>
    </citation>
    <scope>NUCLEOTIDE SEQUENCE [LARGE SCALE GENOMIC DNA]</scope>
    <source>
        <strain evidence="13 14">Gsoil1550</strain>
    </source>
</reference>
<feature type="domain" description="PDZ" evidence="12">
    <location>
        <begin position="777"/>
        <end position="837"/>
    </location>
</feature>
<keyword evidence="5 7" id="KW-0378">Hydrolase</keyword>
<evidence type="ECO:0000256" key="6">
    <source>
        <dbReference type="ARBA" id="ARBA00022825"/>
    </source>
</evidence>
<dbReference type="SUPFAM" id="SSF82171">
    <property type="entry name" value="DPP6 N-terminal domain-like"/>
    <property type="match status" value="2"/>
</dbReference>
<evidence type="ECO:0000256" key="3">
    <source>
        <dbReference type="ARBA" id="ARBA00022490"/>
    </source>
</evidence>
<dbReference type="AlphaFoldDB" id="A0A5B8V5X2"/>
<name>A0A5B8V5X2_9BACT</name>
<dbReference type="InterPro" id="IPR036034">
    <property type="entry name" value="PDZ_sf"/>
</dbReference>
<accession>A0A5B8V5X2</accession>
<protein>
    <recommendedName>
        <fullName evidence="7">Tricorn protease homolog</fullName>
        <ecNumber evidence="7">3.4.21.-</ecNumber>
    </recommendedName>
</protein>
<dbReference type="Pfam" id="PF03572">
    <property type="entry name" value="Peptidase_S41"/>
    <property type="match status" value="1"/>
</dbReference>
<dbReference type="Pfam" id="PF14684">
    <property type="entry name" value="Tricorn_C1"/>
    <property type="match status" value="1"/>
</dbReference>
<feature type="active site" description="Nucleophile" evidence="8">
    <location>
        <position position="989"/>
    </location>
</feature>
<evidence type="ECO:0000256" key="8">
    <source>
        <dbReference type="PIRSR" id="PIRSR036421-1"/>
    </source>
</evidence>
<dbReference type="Pfam" id="PF26550">
    <property type="entry name" value="Tricorn_2nd"/>
    <property type="match status" value="1"/>
</dbReference>
<dbReference type="Pfam" id="PF26549">
    <property type="entry name" value="Tricorn_N"/>
    <property type="match status" value="1"/>
</dbReference>
<dbReference type="Gene3D" id="2.120.10.60">
    <property type="entry name" value="Tricorn protease N-terminal domain"/>
    <property type="match status" value="2"/>
</dbReference>
<dbReference type="GO" id="GO:0006508">
    <property type="term" value="P:proteolysis"/>
    <property type="evidence" value="ECO:0007669"/>
    <property type="project" value="UniProtKB-UniRule"/>
</dbReference>
<evidence type="ECO:0000256" key="4">
    <source>
        <dbReference type="ARBA" id="ARBA00022670"/>
    </source>
</evidence>
<gene>
    <name evidence="13" type="ORF">FRZ67_05645</name>
</gene>
<keyword evidence="11" id="KW-0732">Signal</keyword>
<organism evidence="13 14">
    <name type="scientific">Panacibacter ginsenosidivorans</name>
    <dbReference type="NCBI Taxonomy" id="1813871"/>
    <lineage>
        <taxon>Bacteria</taxon>
        <taxon>Pseudomonadati</taxon>
        <taxon>Bacteroidota</taxon>
        <taxon>Chitinophagia</taxon>
        <taxon>Chitinophagales</taxon>
        <taxon>Chitinophagaceae</taxon>
        <taxon>Panacibacter</taxon>
    </lineage>
</organism>
<feature type="region of interest" description="Disordered" evidence="10">
    <location>
        <begin position="572"/>
        <end position="591"/>
    </location>
</feature>
<evidence type="ECO:0000256" key="11">
    <source>
        <dbReference type="SAM" id="SignalP"/>
    </source>
</evidence>
<dbReference type="SMART" id="SM00245">
    <property type="entry name" value="TSPc"/>
    <property type="match status" value="1"/>
</dbReference>
<dbReference type="InterPro" id="IPR011042">
    <property type="entry name" value="6-blade_b-propeller_TolB-like"/>
</dbReference>
<evidence type="ECO:0000256" key="7">
    <source>
        <dbReference type="PIRNR" id="PIRNR036421"/>
    </source>
</evidence>
<evidence type="ECO:0000313" key="13">
    <source>
        <dbReference type="EMBL" id="QEC66810.1"/>
    </source>
</evidence>
<dbReference type="SUPFAM" id="SSF69304">
    <property type="entry name" value="Tricorn protease N-terminal domain"/>
    <property type="match status" value="1"/>
</dbReference>
<dbReference type="GO" id="GO:0008236">
    <property type="term" value="F:serine-type peptidase activity"/>
    <property type="evidence" value="ECO:0007669"/>
    <property type="project" value="UniProtKB-UniRule"/>
</dbReference>
<dbReference type="InterPro" id="IPR001478">
    <property type="entry name" value="PDZ"/>
</dbReference>
<comment type="function">
    <text evidence="7">Degrades oligopeptides.</text>
</comment>
<dbReference type="PROSITE" id="PS50106">
    <property type="entry name" value="PDZ"/>
    <property type="match status" value="1"/>
</dbReference>
<sequence>MRKYAILCCIFFSLHAISQDTASWLRYPAISPDGQTILFCYKGDIYKVSAGGGQATPMTISEAYDFSPVWSHDGKSIAFASDRYGNFDVFIMPASGGEAKRLTYYSINDIPSSFSADDKQVIFSSLRQKMVTDVQFPDAGFGELYSVSVNGGNASQLLPIPAIDATVNAKGDKIIYHDLKGYESDWRKHHTSAVTRDIWLYDVAAKKYTMLTTNPGEDRNPVFDSDNTDYYYLSEQNGGSFNVYKSSINNPSQSVAVTNFTKNPVRFLTASKDNTLCFGYNGDIFTKTQNGEPQKLSITVAQDGRSTLEKVVPVMGNVTEMKVSPNNKEIAFVFRGEIFVTSVEGGVTKRITNTPWQERSINFSSDGKSIVYAGEKDNNWNIYKISIVRKEEPYFYASTLLKQDTVVATAAEEFQPAFSPDGKEVAYLENRVTLKVVNLASKQSRTILTADKNYSYADGDQYYQWSPDGKWFIVQFGVVRLFTPQLGLVSSDGKGQVNNISKSGYDCFNPKWVMDGKMLIYGYDRDGTRAQAGFPATYDVYALFLTKDAFDRYNLSKEDYALLKDMEDKQKDSTEETAADAKKGKATTEKKDTTKNKNIKIDWDNISDRKARLTISSADIADMVLSKNGEKLFYLAKFEKGYDLWVTELRTKDTKLFVKLGARNASMELSADGKSLFVLNNGNIVKIDPESGKMDGVSMNGEMNLNQYDEKAYMFDHMWRQMKEKFLFEDLNHVDWDYYYNNYKKFLPYINNNYDFAEMVSEMLGEMNASHTGCYYRGNRGPGLDQTAALGIFYDYTYKGNGLKIQEIIEDGPLDKATSKIKAGDIIEKIDGDAITDTVDHYKYLNRKANKFTLLSVYDPVANKRWDETVKPISLGEEFELLYKRWVNKRRKQVDSLSGGKVGYVHVRAMDDDSYRTVIEDVLGKNIEKQSIIVDTRFNGGGNIHEQLSDFLDGKKYFDVIPHGQTVGYEPYDKWIKPSIVLMGECNYSDAHLFPVAYKLKNVGKTVGMPVPGTGTFVWWEGQIDNSLVFGIPQGGWRMPDGKFCENTQLEPDIKVRNTPALSTTGRDEQIEAAVKELLK</sequence>
<evidence type="ECO:0000256" key="9">
    <source>
        <dbReference type="PIRSR" id="PIRSR036421-3"/>
    </source>
</evidence>
<evidence type="ECO:0000256" key="2">
    <source>
        <dbReference type="ARBA" id="ARBA00008524"/>
    </source>
</evidence>
<dbReference type="EC" id="3.4.21.-" evidence="7"/>
<evidence type="ECO:0000313" key="14">
    <source>
        <dbReference type="Proteomes" id="UP000321533"/>
    </source>
</evidence>
<dbReference type="CDD" id="cd07562">
    <property type="entry name" value="Peptidase_S41_TRI"/>
    <property type="match status" value="1"/>
</dbReference>
<dbReference type="PANTHER" id="PTHR43253">
    <property type="entry name" value="TRICORN PROTEASE HOMOLOG 2-RELATED"/>
    <property type="match status" value="1"/>
</dbReference>
<evidence type="ECO:0000256" key="1">
    <source>
        <dbReference type="ARBA" id="ARBA00004496"/>
    </source>
</evidence>
<proteinExistence type="inferred from homology"/>
<dbReference type="InterPro" id="IPR005151">
    <property type="entry name" value="Tail-specific_protease"/>
</dbReference>
<feature type="active site" description="Charge relay system" evidence="8">
    <location>
        <position position="771"/>
    </location>
</feature>
<feature type="active site" description="Charge relay system" evidence="8">
    <location>
        <position position="1046"/>
    </location>
</feature>
<dbReference type="InterPro" id="IPR012393">
    <property type="entry name" value="Tricorn_protease"/>
</dbReference>
<keyword evidence="4 7" id="KW-0645">Protease</keyword>
<keyword evidence="14" id="KW-1185">Reference proteome</keyword>
<feature type="signal peptide" evidence="11">
    <location>
        <begin position="1"/>
        <end position="18"/>
    </location>
</feature>
<dbReference type="RefSeq" id="WP_147188610.1">
    <property type="nucleotide sequence ID" value="NZ_CP042435.1"/>
</dbReference>
<dbReference type="Gene3D" id="2.120.10.30">
    <property type="entry name" value="TolB, C-terminal domain"/>
    <property type="match status" value="1"/>
</dbReference>
<dbReference type="Gene3D" id="3.90.226.10">
    <property type="entry name" value="2-enoyl-CoA Hydratase, Chain A, domain 1"/>
    <property type="match status" value="1"/>
</dbReference>
<comment type="similarity">
    <text evidence="2 7">Belongs to the peptidase S41B family.</text>
</comment>
<dbReference type="PIRSF" id="PIRSF036421">
    <property type="entry name" value="Tricorn_protease"/>
    <property type="match status" value="1"/>
</dbReference>
<dbReference type="EMBL" id="CP042435">
    <property type="protein sequence ID" value="QEC66810.1"/>
    <property type="molecule type" value="Genomic_DNA"/>
</dbReference>
<evidence type="ECO:0000256" key="5">
    <source>
        <dbReference type="ARBA" id="ARBA00022801"/>
    </source>
</evidence>
<dbReference type="KEGG" id="pgin:FRZ67_05645"/>
<dbReference type="GO" id="GO:0005737">
    <property type="term" value="C:cytoplasm"/>
    <property type="evidence" value="ECO:0007669"/>
    <property type="project" value="UniProtKB-SubCell"/>
</dbReference>
<dbReference type="Gene3D" id="2.30.42.10">
    <property type="match status" value="1"/>
</dbReference>
<dbReference type="SUPFAM" id="SSF52096">
    <property type="entry name" value="ClpP/crotonase"/>
    <property type="match status" value="1"/>
</dbReference>
<evidence type="ECO:0000259" key="12">
    <source>
        <dbReference type="PROSITE" id="PS50106"/>
    </source>
</evidence>
<comment type="subcellular location">
    <subcellularLocation>
        <location evidence="1 7">Cytoplasm</location>
    </subcellularLocation>
</comment>
<dbReference type="PANTHER" id="PTHR43253:SF1">
    <property type="entry name" value="TRICORN PROTEASE HOMOLOG 2-RELATED"/>
    <property type="match status" value="1"/>
</dbReference>
<dbReference type="SUPFAM" id="SSF50156">
    <property type="entry name" value="PDZ domain-like"/>
    <property type="match status" value="1"/>
</dbReference>
<feature type="chain" id="PRO_5023131576" description="Tricorn protease homolog" evidence="11">
    <location>
        <begin position="19"/>
        <end position="1080"/>
    </location>
</feature>
<dbReference type="OrthoDB" id="9815657at2"/>
<evidence type="ECO:0000256" key="10">
    <source>
        <dbReference type="SAM" id="MobiDB-lite"/>
    </source>
</evidence>
<keyword evidence="3 7" id="KW-0963">Cytoplasm</keyword>
<dbReference type="Proteomes" id="UP000321533">
    <property type="component" value="Chromosome"/>
</dbReference>
<keyword evidence="6 7" id="KW-0720">Serine protease</keyword>
<dbReference type="InterPro" id="IPR028204">
    <property type="entry name" value="Tricorn_C1"/>
</dbReference>
<feature type="site" description="Transition state stabilizer; via amide nitrogen" evidence="9">
    <location>
        <position position="990"/>
    </location>
</feature>
<dbReference type="Gene3D" id="3.30.750.44">
    <property type="match status" value="1"/>
</dbReference>